<protein>
    <submittedName>
        <fullName evidence="1">Uncharacterized protein</fullName>
    </submittedName>
</protein>
<reference evidence="1" key="2">
    <citation type="submission" date="2024-10" db="UniProtKB">
        <authorList>
            <consortium name="EnsemblProtists"/>
        </authorList>
    </citation>
    <scope>IDENTIFICATION</scope>
</reference>
<evidence type="ECO:0000313" key="1">
    <source>
        <dbReference type="EnsemblProtists" id="EOD37495"/>
    </source>
</evidence>
<dbReference type="GeneID" id="17282765"/>
<sequence length="190" mass="21761">MCLGKGVQAHLRYSEYRVTGLVRERARVDGGVRKATARARPRACASAVRGQRVLRGERDSPKIYRRIKHTVAGVLRGDYRYAREDKGVEVQLLLFESFGRFGKGVREILRKAADVLQNKLTRAQYLDEVTWTTKSWLGLQKQRISVVLHTAIAEQESLRRLPWQPLARHCTRLLSMRVGHPPRQHADGKL</sequence>
<dbReference type="Proteomes" id="UP000013827">
    <property type="component" value="Unassembled WGS sequence"/>
</dbReference>
<keyword evidence="2" id="KW-1185">Reference proteome</keyword>
<accession>A0A0D3KP10</accession>
<reference evidence="2" key="1">
    <citation type="journal article" date="2013" name="Nature">
        <title>Pan genome of the phytoplankton Emiliania underpins its global distribution.</title>
        <authorList>
            <person name="Read B.A."/>
            <person name="Kegel J."/>
            <person name="Klute M.J."/>
            <person name="Kuo A."/>
            <person name="Lefebvre S.C."/>
            <person name="Maumus F."/>
            <person name="Mayer C."/>
            <person name="Miller J."/>
            <person name="Monier A."/>
            <person name="Salamov A."/>
            <person name="Young J."/>
            <person name="Aguilar M."/>
            <person name="Claverie J.M."/>
            <person name="Frickenhaus S."/>
            <person name="Gonzalez K."/>
            <person name="Herman E.K."/>
            <person name="Lin Y.C."/>
            <person name="Napier J."/>
            <person name="Ogata H."/>
            <person name="Sarno A.F."/>
            <person name="Shmutz J."/>
            <person name="Schroeder D."/>
            <person name="de Vargas C."/>
            <person name="Verret F."/>
            <person name="von Dassow P."/>
            <person name="Valentin K."/>
            <person name="Van de Peer Y."/>
            <person name="Wheeler G."/>
            <person name="Dacks J.B."/>
            <person name="Delwiche C.F."/>
            <person name="Dyhrman S.T."/>
            <person name="Glockner G."/>
            <person name="John U."/>
            <person name="Richards T."/>
            <person name="Worden A.Z."/>
            <person name="Zhang X."/>
            <person name="Grigoriev I.V."/>
            <person name="Allen A.E."/>
            <person name="Bidle K."/>
            <person name="Borodovsky M."/>
            <person name="Bowler C."/>
            <person name="Brownlee C."/>
            <person name="Cock J.M."/>
            <person name="Elias M."/>
            <person name="Gladyshev V.N."/>
            <person name="Groth M."/>
            <person name="Guda C."/>
            <person name="Hadaegh A."/>
            <person name="Iglesias-Rodriguez M.D."/>
            <person name="Jenkins J."/>
            <person name="Jones B.M."/>
            <person name="Lawson T."/>
            <person name="Leese F."/>
            <person name="Lindquist E."/>
            <person name="Lobanov A."/>
            <person name="Lomsadze A."/>
            <person name="Malik S.B."/>
            <person name="Marsh M.E."/>
            <person name="Mackinder L."/>
            <person name="Mock T."/>
            <person name="Mueller-Roeber B."/>
            <person name="Pagarete A."/>
            <person name="Parker M."/>
            <person name="Probert I."/>
            <person name="Quesneville H."/>
            <person name="Raines C."/>
            <person name="Rensing S.A."/>
            <person name="Riano-Pachon D.M."/>
            <person name="Richier S."/>
            <person name="Rokitta S."/>
            <person name="Shiraiwa Y."/>
            <person name="Soanes D.M."/>
            <person name="van der Giezen M."/>
            <person name="Wahlund T.M."/>
            <person name="Williams B."/>
            <person name="Wilson W."/>
            <person name="Wolfe G."/>
            <person name="Wurch L.L."/>
        </authorList>
    </citation>
    <scope>NUCLEOTIDE SEQUENCE</scope>
</reference>
<dbReference type="KEGG" id="ehx:EMIHUDRAFT_225348"/>
<dbReference type="AlphaFoldDB" id="A0A0D3KP10"/>
<proteinExistence type="predicted"/>
<dbReference type="PaxDb" id="2903-EOD37495"/>
<name>A0A0D3KP10_EMIH1</name>
<evidence type="ECO:0000313" key="2">
    <source>
        <dbReference type="Proteomes" id="UP000013827"/>
    </source>
</evidence>
<organism evidence="1 2">
    <name type="scientific">Emiliania huxleyi (strain CCMP1516)</name>
    <dbReference type="NCBI Taxonomy" id="280463"/>
    <lineage>
        <taxon>Eukaryota</taxon>
        <taxon>Haptista</taxon>
        <taxon>Haptophyta</taxon>
        <taxon>Prymnesiophyceae</taxon>
        <taxon>Isochrysidales</taxon>
        <taxon>Noelaerhabdaceae</taxon>
        <taxon>Emiliania</taxon>
    </lineage>
</organism>
<dbReference type="RefSeq" id="XP_005789924.1">
    <property type="nucleotide sequence ID" value="XM_005789867.1"/>
</dbReference>
<dbReference type="EnsemblProtists" id="EOD37495">
    <property type="protein sequence ID" value="EOD37495"/>
    <property type="gene ID" value="EMIHUDRAFT_225348"/>
</dbReference>
<dbReference type="HOGENOM" id="CLU_1430481_0_0_1"/>